<gene>
    <name evidence="9" type="ORF">RT41_GL001223</name>
</gene>
<dbReference type="PANTHER" id="PTHR22926">
    <property type="entry name" value="PHOSPHO-N-ACETYLMURAMOYL-PENTAPEPTIDE-TRANSFERASE"/>
    <property type="match status" value="1"/>
</dbReference>
<comment type="subcellular location">
    <subcellularLocation>
        <location evidence="1">Cell membrane</location>
        <topology evidence="1">Multi-pass membrane protein</topology>
    </subcellularLocation>
</comment>
<comment type="cofactor">
    <cofactor evidence="7">
        <name>Mg(2+)</name>
        <dbReference type="ChEBI" id="CHEBI:18420"/>
    </cofactor>
</comment>
<dbReference type="GO" id="GO:0046872">
    <property type="term" value="F:metal ion binding"/>
    <property type="evidence" value="ECO:0007669"/>
    <property type="project" value="UniProtKB-KW"/>
</dbReference>
<feature type="transmembrane region" description="Helical" evidence="8">
    <location>
        <begin position="346"/>
        <end position="369"/>
    </location>
</feature>
<evidence type="ECO:0000256" key="2">
    <source>
        <dbReference type="ARBA" id="ARBA00022475"/>
    </source>
</evidence>
<evidence type="ECO:0000313" key="10">
    <source>
        <dbReference type="Proteomes" id="UP000218181"/>
    </source>
</evidence>
<dbReference type="InterPro" id="IPR018480">
    <property type="entry name" value="PNAcMuramoyl-5peptid_Trfase_CS"/>
</dbReference>
<reference evidence="9 10" key="1">
    <citation type="submission" date="2014-12" db="EMBL/GenBank/DDBJ databases">
        <title>Draft genome sequences of 10 type strains of Lactococcus.</title>
        <authorList>
            <person name="Sun Z."/>
            <person name="Zhong Z."/>
            <person name="Liu W."/>
            <person name="Zhang W."/>
            <person name="Zhang H."/>
        </authorList>
    </citation>
    <scope>NUCLEOTIDE SEQUENCE [LARGE SCALE GENOMIC DNA]</scope>
    <source>
        <strain evidence="9 10">JCM 16395</strain>
    </source>
</reference>
<dbReference type="CDD" id="cd06853">
    <property type="entry name" value="GT_WecA_like"/>
    <property type="match status" value="1"/>
</dbReference>
<dbReference type="OrthoDB" id="9783652at2"/>
<proteinExistence type="predicted"/>
<evidence type="ECO:0000256" key="3">
    <source>
        <dbReference type="ARBA" id="ARBA00022679"/>
    </source>
</evidence>
<feature type="transmembrane region" description="Helical" evidence="8">
    <location>
        <begin position="312"/>
        <end position="340"/>
    </location>
</feature>
<dbReference type="GO" id="GO:0005886">
    <property type="term" value="C:plasma membrane"/>
    <property type="evidence" value="ECO:0007669"/>
    <property type="project" value="UniProtKB-SubCell"/>
</dbReference>
<feature type="binding site" evidence="7">
    <location>
        <position position="183"/>
    </location>
    <ligand>
        <name>Mg(2+)</name>
        <dbReference type="ChEBI" id="CHEBI:18420"/>
    </ligand>
</feature>
<feature type="transmembrane region" description="Helical" evidence="8">
    <location>
        <begin position="130"/>
        <end position="148"/>
    </location>
</feature>
<dbReference type="PROSITE" id="PS01348">
    <property type="entry name" value="MRAY_2"/>
    <property type="match status" value="1"/>
</dbReference>
<protein>
    <submittedName>
        <fullName evidence="9">Polysacharide biosynthesis protein</fullName>
    </submittedName>
</protein>
<dbReference type="GO" id="GO:0016780">
    <property type="term" value="F:phosphotransferase activity, for other substituted phosphate groups"/>
    <property type="evidence" value="ECO:0007669"/>
    <property type="project" value="InterPro"/>
</dbReference>
<feature type="binding site" evidence="7">
    <location>
        <position position="246"/>
    </location>
    <ligand>
        <name>Mg(2+)</name>
        <dbReference type="ChEBI" id="CHEBI:18420"/>
    </ligand>
</feature>
<dbReference type="PANTHER" id="PTHR22926:SF3">
    <property type="entry name" value="UNDECAPRENYL-PHOSPHATE ALPHA-N-ACETYLGLUCOSAMINYL 1-PHOSPHATE TRANSFERASE"/>
    <property type="match status" value="1"/>
</dbReference>
<feature type="transmembrane region" description="Helical" evidence="8">
    <location>
        <begin position="12"/>
        <end position="34"/>
    </location>
</feature>
<dbReference type="RefSeq" id="WP_096817656.1">
    <property type="nucleotide sequence ID" value="NZ_JXJU01000004.1"/>
</dbReference>
<keyword evidence="5 8" id="KW-1133">Transmembrane helix</keyword>
<comment type="caution">
    <text evidence="9">The sequence shown here is derived from an EMBL/GenBank/DDBJ whole genome shotgun (WGS) entry which is preliminary data.</text>
</comment>
<accession>A0A2A5RM33</accession>
<keyword evidence="6 8" id="KW-0472">Membrane</keyword>
<feature type="transmembrane region" description="Helical" evidence="8">
    <location>
        <begin position="98"/>
        <end position="118"/>
    </location>
</feature>
<dbReference type="GO" id="GO:0009103">
    <property type="term" value="P:lipopolysaccharide biosynthetic process"/>
    <property type="evidence" value="ECO:0007669"/>
    <property type="project" value="TreeGrafter"/>
</dbReference>
<evidence type="ECO:0000256" key="7">
    <source>
        <dbReference type="PIRSR" id="PIRSR600715-1"/>
    </source>
</evidence>
<dbReference type="Proteomes" id="UP000218181">
    <property type="component" value="Unassembled WGS sequence"/>
</dbReference>
<dbReference type="EMBL" id="JXJU01000004">
    <property type="protein sequence ID" value="PCS00336.1"/>
    <property type="molecule type" value="Genomic_DNA"/>
</dbReference>
<keyword evidence="10" id="KW-1185">Reference proteome</keyword>
<dbReference type="GO" id="GO:0044038">
    <property type="term" value="P:cell wall macromolecule biosynthetic process"/>
    <property type="evidence" value="ECO:0007669"/>
    <property type="project" value="TreeGrafter"/>
</dbReference>
<keyword evidence="2" id="KW-1003">Cell membrane</keyword>
<feature type="transmembrane region" description="Helical" evidence="8">
    <location>
        <begin position="240"/>
        <end position="261"/>
    </location>
</feature>
<evidence type="ECO:0000256" key="8">
    <source>
        <dbReference type="SAM" id="Phobius"/>
    </source>
</evidence>
<name>A0A2A5RM33_9LACT</name>
<keyword evidence="3" id="KW-0808">Transferase</keyword>
<keyword evidence="4 8" id="KW-0812">Transmembrane</keyword>
<feature type="transmembrane region" description="Helical" evidence="8">
    <location>
        <begin position="55"/>
        <end position="78"/>
    </location>
</feature>
<feature type="transmembrane region" description="Helical" evidence="8">
    <location>
        <begin position="191"/>
        <end position="210"/>
    </location>
</feature>
<keyword evidence="7" id="KW-0460">Magnesium</keyword>
<evidence type="ECO:0000256" key="6">
    <source>
        <dbReference type="ARBA" id="ARBA00023136"/>
    </source>
</evidence>
<feature type="transmembrane region" description="Helical" evidence="8">
    <location>
        <begin position="267"/>
        <end position="291"/>
    </location>
</feature>
<dbReference type="Pfam" id="PF00953">
    <property type="entry name" value="Glycos_transf_4"/>
    <property type="match status" value="1"/>
</dbReference>
<dbReference type="InterPro" id="IPR000715">
    <property type="entry name" value="Glycosyl_transferase_4"/>
</dbReference>
<dbReference type="AlphaFoldDB" id="A0A2A5RM33"/>
<evidence type="ECO:0000313" key="9">
    <source>
        <dbReference type="EMBL" id="PCS00336.1"/>
    </source>
</evidence>
<dbReference type="GO" id="GO:0071555">
    <property type="term" value="P:cell wall organization"/>
    <property type="evidence" value="ECO:0007669"/>
    <property type="project" value="TreeGrafter"/>
</dbReference>
<keyword evidence="7" id="KW-0479">Metal-binding</keyword>
<dbReference type="STRING" id="1291764.GCA_001311235_02572"/>
<sequence length="441" mass="48460">MSITQIPFTLKFLIVIIITFSISLVLTPIMTFVSKAIGAVDNPNARRVNKKPMPTAGGVPIFIAFVFTTLVLLPVIVHSQPLVGSSGGKTGVLHLQSYLNYILPFVIGGAIIVITGLIDDIKELSPKMKLLGQIIAASFVWFFTHARFDNLKIPFGGPMLTFPAWLSFIFSVFWIVAITNAINLIDGLDGLCSGVSVISLLTMGLVSYFFLPSPNIFLPITIFTLVAAILGFFPYNYHPAIIFLGDTGALFLGFMISVISLQGLKNATAVAVVTPLLILGVPLTDTIMAMIRRKLNRQKITSADKRHLHHRLLALGFTHRGAVLVIYGIAGIFAFISIILQVSNRIGGILLLVACLFGLEIFIELVGILGENRQPMLKFLRFIGNSGYRDAVIHHGNYDEKTDSDNDEEDTIEIERPLITNDNLDNVESKQHLSRVEKDKK</sequence>
<evidence type="ECO:0000256" key="5">
    <source>
        <dbReference type="ARBA" id="ARBA00022989"/>
    </source>
</evidence>
<organism evidence="9 10">
    <name type="scientific">Lactococcus fujiensis JCM 16395</name>
    <dbReference type="NCBI Taxonomy" id="1291764"/>
    <lineage>
        <taxon>Bacteria</taxon>
        <taxon>Bacillati</taxon>
        <taxon>Bacillota</taxon>
        <taxon>Bacilli</taxon>
        <taxon>Lactobacillales</taxon>
        <taxon>Streptococcaceae</taxon>
        <taxon>Lactococcus</taxon>
    </lineage>
</organism>
<feature type="transmembrane region" description="Helical" evidence="8">
    <location>
        <begin position="216"/>
        <end position="233"/>
    </location>
</feature>
<evidence type="ECO:0000256" key="1">
    <source>
        <dbReference type="ARBA" id="ARBA00004651"/>
    </source>
</evidence>
<evidence type="ECO:0000256" key="4">
    <source>
        <dbReference type="ARBA" id="ARBA00022692"/>
    </source>
</evidence>
<feature type="transmembrane region" description="Helical" evidence="8">
    <location>
        <begin position="160"/>
        <end position="179"/>
    </location>
</feature>